<name>A0ACC1LXZ0_9FUNG</name>
<evidence type="ECO:0000313" key="1">
    <source>
        <dbReference type="EMBL" id="KAJ2889554.1"/>
    </source>
</evidence>
<sequence>MAGREDSNSSKRTPQVWSASYAGVEVYQLLYNNTAVMLRRKDSYVNVTQILKCAQYDKPQRTRFLEREIHTGQHEKIQGGYGKYQGTWVPLSRAVALARELNIYESLRPLFEHNPGPGNMTPTAPKSLEAMTKRKVDGSEGSRSAKVKRRSK</sequence>
<organism evidence="1 2">
    <name type="scientific">Coemansia aciculifera</name>
    <dbReference type="NCBI Taxonomy" id="417176"/>
    <lineage>
        <taxon>Eukaryota</taxon>
        <taxon>Fungi</taxon>
        <taxon>Fungi incertae sedis</taxon>
        <taxon>Zoopagomycota</taxon>
        <taxon>Kickxellomycotina</taxon>
        <taxon>Kickxellomycetes</taxon>
        <taxon>Kickxellales</taxon>
        <taxon>Kickxellaceae</taxon>
        <taxon>Coemansia</taxon>
    </lineage>
</organism>
<comment type="caution">
    <text evidence="1">The sequence shown here is derived from an EMBL/GenBank/DDBJ whole genome shotgun (WGS) entry which is preliminary data.</text>
</comment>
<proteinExistence type="predicted"/>
<reference evidence="1" key="1">
    <citation type="submission" date="2022-07" db="EMBL/GenBank/DDBJ databases">
        <title>Phylogenomic reconstructions and comparative analyses of Kickxellomycotina fungi.</title>
        <authorList>
            <person name="Reynolds N.K."/>
            <person name="Stajich J.E."/>
            <person name="Barry K."/>
            <person name="Grigoriev I.V."/>
            <person name="Crous P."/>
            <person name="Smith M.E."/>
        </authorList>
    </citation>
    <scope>NUCLEOTIDE SEQUENCE</scope>
    <source>
        <strain evidence="1">CBS 190363</strain>
    </source>
</reference>
<dbReference type="Proteomes" id="UP001139981">
    <property type="component" value="Unassembled WGS sequence"/>
</dbReference>
<evidence type="ECO:0000313" key="2">
    <source>
        <dbReference type="Proteomes" id="UP001139981"/>
    </source>
</evidence>
<accession>A0ACC1LXZ0</accession>
<keyword evidence="2" id="KW-1185">Reference proteome</keyword>
<feature type="non-terminal residue" evidence="1">
    <location>
        <position position="152"/>
    </location>
</feature>
<protein>
    <submittedName>
        <fullName evidence="1">Transcription factor mbp1</fullName>
    </submittedName>
</protein>
<gene>
    <name evidence="1" type="primary">MBP1</name>
    <name evidence="1" type="ORF">IWW38_004634</name>
</gene>
<dbReference type="EMBL" id="JANBVB010001778">
    <property type="protein sequence ID" value="KAJ2889554.1"/>
    <property type="molecule type" value="Genomic_DNA"/>
</dbReference>